<keyword evidence="2" id="KW-1185">Reference proteome</keyword>
<evidence type="ECO:0000313" key="1">
    <source>
        <dbReference type="EMBL" id="GDY44969.1"/>
    </source>
</evidence>
<sequence length="449" mass="42609">MVVGVGVFADVHGGELEAEGGEGADGAFEPAAGDEVAAVGAQGVLDEVEVGEEFAGAEVVAAGLVGGVAGEPFAGVDDLLPHAGGLEPVGLFGVEPLVARADLGQQFEVALEGGEEFLGGAGVADGAGEGGAQIVDDLQGVGDAVFVLEDQDVAGHLGGDVGVAVAVAADPGAEGEGAGGGGQLDADAFEFGGEVLEDVTDGAGVQFVEVVDGVAGLVGGFGAGDAQFVGLPEQVDVLGEPQVGAAGVAADGEGVEQFGDAAELGEDGAAGGLGGVGGEDGAHPQVGDGLPEVLGVGVLELVGGAGEDAALGGAAGAQLAAAVYLFGDVGQVEVGGEGADQLGGGLEVGGAEQIGGGLTVTAGEGADALDEFEEVGSLLADEGLAEQVPQTADVGTQSGVGVVGTAHRCGLLAVNGVRSAASGLVRRAPRAADPVLSAMCGPRCPTFPG</sequence>
<organism evidence="1 2">
    <name type="scientific">Streptomyces antimycoticus</name>
    <dbReference type="NCBI Taxonomy" id="68175"/>
    <lineage>
        <taxon>Bacteria</taxon>
        <taxon>Bacillati</taxon>
        <taxon>Actinomycetota</taxon>
        <taxon>Actinomycetes</taxon>
        <taxon>Kitasatosporales</taxon>
        <taxon>Streptomycetaceae</taxon>
        <taxon>Streptomyces</taxon>
        <taxon>Streptomyces violaceusniger group</taxon>
    </lineage>
</organism>
<dbReference type="Proteomes" id="UP000299290">
    <property type="component" value="Unassembled WGS sequence"/>
</dbReference>
<dbReference type="EMBL" id="BJHV01000001">
    <property type="protein sequence ID" value="GDY44969.1"/>
    <property type="molecule type" value="Genomic_DNA"/>
</dbReference>
<proteinExistence type="predicted"/>
<comment type="caution">
    <text evidence="1">The sequence shown here is derived from an EMBL/GenBank/DDBJ whole genome shotgun (WGS) entry which is preliminary data.</text>
</comment>
<reference evidence="1 2" key="1">
    <citation type="journal article" date="2020" name="Int. J. Syst. Evol. Microbiol.">
        <title>Reclassification of Streptomyces castelarensis and Streptomyces sporoclivatus as later heterotypic synonyms of Streptomyces antimycoticus.</title>
        <authorList>
            <person name="Komaki H."/>
            <person name="Tamura T."/>
        </authorList>
    </citation>
    <scope>NUCLEOTIDE SEQUENCE [LARGE SCALE GENOMIC DNA]</scope>
    <source>
        <strain evidence="1 2">NBRC 12839</strain>
    </source>
</reference>
<accession>A0A4D4KFQ1</accession>
<protein>
    <submittedName>
        <fullName evidence="1">Uncharacterized protein</fullName>
    </submittedName>
</protein>
<dbReference type="AlphaFoldDB" id="A0A4D4KFQ1"/>
<name>A0A4D4KFQ1_9ACTN</name>
<evidence type="ECO:0000313" key="2">
    <source>
        <dbReference type="Proteomes" id="UP000299290"/>
    </source>
</evidence>
<gene>
    <name evidence="1" type="ORF">SANT12839_058510</name>
</gene>